<evidence type="ECO:0000256" key="3">
    <source>
        <dbReference type="ARBA" id="ARBA00022989"/>
    </source>
</evidence>
<feature type="transmembrane region" description="Helical" evidence="5">
    <location>
        <begin position="56"/>
        <end position="74"/>
    </location>
</feature>
<proteinExistence type="predicted"/>
<name>A0A4R6S847_9MICO</name>
<feature type="transmembrane region" description="Helical" evidence="5">
    <location>
        <begin position="126"/>
        <end position="145"/>
    </location>
</feature>
<evidence type="ECO:0000313" key="7">
    <source>
        <dbReference type="EMBL" id="TDP95467.1"/>
    </source>
</evidence>
<dbReference type="PROSITE" id="PS50801">
    <property type="entry name" value="STAS"/>
    <property type="match status" value="1"/>
</dbReference>
<feature type="transmembrane region" description="Helical" evidence="5">
    <location>
        <begin position="29"/>
        <end position="49"/>
    </location>
</feature>
<dbReference type="InterPro" id="IPR036513">
    <property type="entry name" value="STAS_dom_sf"/>
</dbReference>
<keyword evidence="4 5" id="KW-0472">Membrane</keyword>
<dbReference type="RefSeq" id="WP_133615450.1">
    <property type="nucleotide sequence ID" value="NZ_SNYA01000001.1"/>
</dbReference>
<evidence type="ECO:0000256" key="2">
    <source>
        <dbReference type="ARBA" id="ARBA00022692"/>
    </source>
</evidence>
<dbReference type="Pfam" id="PF00916">
    <property type="entry name" value="Sulfate_transp"/>
    <property type="match status" value="1"/>
</dbReference>
<feature type="transmembrane region" description="Helical" evidence="5">
    <location>
        <begin position="327"/>
        <end position="360"/>
    </location>
</feature>
<evidence type="ECO:0000256" key="1">
    <source>
        <dbReference type="ARBA" id="ARBA00004141"/>
    </source>
</evidence>
<dbReference type="GO" id="GO:0055085">
    <property type="term" value="P:transmembrane transport"/>
    <property type="evidence" value="ECO:0007669"/>
    <property type="project" value="InterPro"/>
</dbReference>
<evidence type="ECO:0000256" key="4">
    <source>
        <dbReference type="ARBA" id="ARBA00023136"/>
    </source>
</evidence>
<dbReference type="CDD" id="cd07042">
    <property type="entry name" value="STAS_SulP_like_sulfate_transporter"/>
    <property type="match status" value="1"/>
</dbReference>
<accession>A0A4R6S847</accession>
<keyword evidence="2 5" id="KW-0812">Transmembrane</keyword>
<feature type="domain" description="STAS" evidence="6">
    <location>
        <begin position="436"/>
        <end position="537"/>
    </location>
</feature>
<dbReference type="OrthoDB" id="9771198at2"/>
<dbReference type="SUPFAM" id="SSF52091">
    <property type="entry name" value="SpoIIaa-like"/>
    <property type="match status" value="1"/>
</dbReference>
<reference evidence="7 8" key="1">
    <citation type="submission" date="2019-03" db="EMBL/GenBank/DDBJ databases">
        <title>Genomic analyses of the natural microbiome of Caenorhabditis elegans.</title>
        <authorList>
            <person name="Samuel B."/>
        </authorList>
    </citation>
    <scope>NUCLEOTIDE SEQUENCE [LARGE SCALE GENOMIC DNA]</scope>
    <source>
        <strain evidence="7 8">JUb18</strain>
    </source>
</reference>
<sequence length="548" mass="55416">MSSIVSGLRALLPTRADYRGVRTSWRADLLAGLTVGIVALPLALAFGVSSGVGAEAGLVTAIVAGLVAAVFGGSNVQVSGPTGAMVVVLAPIVMLHGVGAVAVVSLMAGVLVLAAGVLRLGRAVSYIPWPVIEGFTAGIGIIIFLQQVPAALGVQASGHSSNAVVATWQVITEASWPAAFLPLAAVIGIALIMVLLGRITPSVPASFVAILVVSVIAVLAGSPLATIGTLPNSLPAPSLPALDPGMLVSLAGPAFAVAALAAIESLLSARVAATLADTGQVNADRELFGQGLASIASGIFGGMPATGAIARTAVNVRSGARTRLAAVIHALALLLVVLVAAPVVGAIPLAALSGVLMMTAARMVSPSTIGRVLRSSRSSVAVFSITLFVTVAFDLVIAVGIGLAVAAFFALRTLSRMSDATREELPGVAEPGDERIALFTVHGSLFFGAADRLVEQIADEPDVSVVVLRLADVQIIDATGAHALAELVGALERRGITVLIKGVRPEHQALLEQLGVISALRHPNHLFSELPPAISHARDHARRAAAAS</sequence>
<feature type="transmembrane region" description="Helical" evidence="5">
    <location>
        <begin position="245"/>
        <end position="263"/>
    </location>
</feature>
<feature type="transmembrane region" description="Helical" evidence="5">
    <location>
        <begin position="176"/>
        <end position="196"/>
    </location>
</feature>
<dbReference type="Proteomes" id="UP000295601">
    <property type="component" value="Unassembled WGS sequence"/>
</dbReference>
<organism evidence="7 8">
    <name type="scientific">Leucobacter luti</name>
    <dbReference type="NCBI Taxonomy" id="340320"/>
    <lineage>
        <taxon>Bacteria</taxon>
        <taxon>Bacillati</taxon>
        <taxon>Actinomycetota</taxon>
        <taxon>Actinomycetes</taxon>
        <taxon>Micrococcales</taxon>
        <taxon>Microbacteriaceae</taxon>
        <taxon>Leucobacter</taxon>
    </lineage>
</organism>
<evidence type="ECO:0000313" key="8">
    <source>
        <dbReference type="Proteomes" id="UP000295601"/>
    </source>
</evidence>
<dbReference type="InterPro" id="IPR002645">
    <property type="entry name" value="STAS_dom"/>
</dbReference>
<comment type="subcellular location">
    <subcellularLocation>
        <location evidence="1">Membrane</location>
        <topology evidence="1">Multi-pass membrane protein</topology>
    </subcellularLocation>
</comment>
<dbReference type="AlphaFoldDB" id="A0A4R6S847"/>
<dbReference type="PANTHER" id="PTHR11814">
    <property type="entry name" value="SULFATE TRANSPORTER"/>
    <property type="match status" value="1"/>
</dbReference>
<keyword evidence="3 5" id="KW-1133">Transmembrane helix</keyword>
<dbReference type="Gene3D" id="3.30.750.24">
    <property type="entry name" value="STAS domain"/>
    <property type="match status" value="1"/>
</dbReference>
<gene>
    <name evidence="7" type="ORF">EDF62_0156</name>
</gene>
<protein>
    <submittedName>
        <fullName evidence="7">SulP family sulfate permease</fullName>
    </submittedName>
</protein>
<evidence type="ECO:0000259" key="6">
    <source>
        <dbReference type="PROSITE" id="PS50801"/>
    </source>
</evidence>
<comment type="caution">
    <text evidence="7">The sequence shown here is derived from an EMBL/GenBank/DDBJ whole genome shotgun (WGS) entry which is preliminary data.</text>
</comment>
<feature type="transmembrane region" description="Helical" evidence="5">
    <location>
        <begin position="203"/>
        <end position="225"/>
    </location>
</feature>
<dbReference type="InterPro" id="IPR011547">
    <property type="entry name" value="SLC26A/SulP_dom"/>
</dbReference>
<dbReference type="InterPro" id="IPR001902">
    <property type="entry name" value="SLC26A/SulP_fam"/>
</dbReference>
<dbReference type="Pfam" id="PF01740">
    <property type="entry name" value="STAS"/>
    <property type="match status" value="1"/>
</dbReference>
<dbReference type="EMBL" id="SNYA01000001">
    <property type="protein sequence ID" value="TDP95467.1"/>
    <property type="molecule type" value="Genomic_DNA"/>
</dbReference>
<keyword evidence="8" id="KW-1185">Reference proteome</keyword>
<feature type="transmembrane region" description="Helical" evidence="5">
    <location>
        <begin position="86"/>
        <end position="114"/>
    </location>
</feature>
<evidence type="ECO:0000256" key="5">
    <source>
        <dbReference type="SAM" id="Phobius"/>
    </source>
</evidence>
<feature type="transmembrane region" description="Helical" evidence="5">
    <location>
        <begin position="380"/>
        <end position="411"/>
    </location>
</feature>
<dbReference type="GO" id="GO:0016020">
    <property type="term" value="C:membrane"/>
    <property type="evidence" value="ECO:0007669"/>
    <property type="project" value="UniProtKB-SubCell"/>
</dbReference>